<feature type="compositionally biased region" description="Low complexity" evidence="1">
    <location>
        <begin position="363"/>
        <end position="398"/>
    </location>
</feature>
<evidence type="ECO:0000313" key="4">
    <source>
        <dbReference type="EMBL" id="CAJ1946047.1"/>
    </source>
</evidence>
<reference evidence="4" key="1">
    <citation type="submission" date="2023-08" db="EMBL/GenBank/DDBJ databases">
        <authorList>
            <person name="Audoor S."/>
            <person name="Bilcke G."/>
        </authorList>
    </citation>
    <scope>NUCLEOTIDE SEQUENCE</scope>
</reference>
<feature type="compositionally biased region" description="Low complexity" evidence="1">
    <location>
        <begin position="317"/>
        <end position="333"/>
    </location>
</feature>
<accession>A0AAD2FMK2</accession>
<sequence>MRYLLALLLVLSSVSAQTWPRWVSTRYKYNPTSGDSKCALVNVVVDESGSMETEQAFLRETALPKIAESLYTIYGYDHVFLSSNGFGARNLANVKTDPMYFRHLGASRFKQTAPFAPENPQLLEWVNNGSREDGYHALRSAMYWVPLVISGYNMHEECATIDRNLILVTDEDRDSENIGVTMDEVQRWMADRDYILNIVIPINILGELNNLGAKVTSSGSELFIADGSGGWTTELSEAPFNEIAANNPEEGTSNPAHTAYEHYVPLITDTAGAVWCVDSLRRGIRDEDENLALSFANAFVNVKAEEIFCLSTNCNPTSGPTTAPTSGPTGAPTTSPPSTSPSRSPTPAPSDSPTTSPSPAPTSSPTTSPSSTPTKSPVVTTYSPAPTSSAAPTTSPVAFPDFPDIGSLEATDAGSKGDPHFTTWQGEHFEFHGQCDLTLAKDADFADGTGLNVQIRTKLVRYWSYIKSAAIFIGGDILEVQGSGDMDREVSNYWVNFEFQGKTNSIGGFPLTLYDDKFPGHPKRRFEIDLSSKYPGQKIVISTFKEFVKVDFANPSADAFGNTVGMLGNFKSGKTLSRDQATVIHDFTEFGTEWQVLPSDDMLFHDLSQPQFPEPCVLPEDPRGDRRRRLDESKISLEQAEQACATLNDPLSIKDCVYDILATQDLDMVGAF</sequence>
<dbReference type="EMBL" id="CAKOGP040001557">
    <property type="protein sequence ID" value="CAJ1946047.1"/>
    <property type="molecule type" value="Genomic_DNA"/>
</dbReference>
<evidence type="ECO:0000256" key="2">
    <source>
        <dbReference type="SAM" id="SignalP"/>
    </source>
</evidence>
<comment type="caution">
    <text evidence="4">The sequence shown here is derived from an EMBL/GenBank/DDBJ whole genome shotgun (WGS) entry which is preliminary data.</text>
</comment>
<dbReference type="PANTHER" id="PTHR33683">
    <property type="entry name" value="1, PUTATIVE-RELATED"/>
    <property type="match status" value="1"/>
</dbReference>
<dbReference type="InterPro" id="IPR001846">
    <property type="entry name" value="VWF_type-D"/>
</dbReference>
<feature type="compositionally biased region" description="Pro residues" evidence="1">
    <location>
        <begin position="334"/>
        <end position="362"/>
    </location>
</feature>
<feature type="domain" description="VWFD" evidence="3">
    <location>
        <begin position="411"/>
        <end position="602"/>
    </location>
</feature>
<evidence type="ECO:0000259" key="3">
    <source>
        <dbReference type="PROSITE" id="PS51233"/>
    </source>
</evidence>
<name>A0AAD2FMK2_9STRA</name>
<keyword evidence="5" id="KW-1185">Reference proteome</keyword>
<keyword evidence="2" id="KW-0732">Signal</keyword>
<protein>
    <recommendedName>
        <fullName evidence="3">VWFD domain-containing protein</fullName>
    </recommendedName>
</protein>
<feature type="chain" id="PRO_5042073189" description="VWFD domain-containing protein" evidence="2">
    <location>
        <begin position="17"/>
        <end position="672"/>
    </location>
</feature>
<dbReference type="PROSITE" id="PS51233">
    <property type="entry name" value="VWFD"/>
    <property type="match status" value="1"/>
</dbReference>
<dbReference type="PANTHER" id="PTHR33683:SF46">
    <property type="entry name" value="SUSHI DOMAIN-CONTAINING PROTEIN"/>
    <property type="match status" value="1"/>
</dbReference>
<feature type="region of interest" description="Disordered" evidence="1">
    <location>
        <begin position="317"/>
        <end position="420"/>
    </location>
</feature>
<proteinExistence type="predicted"/>
<dbReference type="AlphaFoldDB" id="A0AAD2FMK2"/>
<dbReference type="Proteomes" id="UP001295423">
    <property type="component" value="Unassembled WGS sequence"/>
</dbReference>
<evidence type="ECO:0000313" key="5">
    <source>
        <dbReference type="Proteomes" id="UP001295423"/>
    </source>
</evidence>
<gene>
    <name evidence="4" type="ORF">CYCCA115_LOCUS10188</name>
</gene>
<organism evidence="4 5">
    <name type="scientific">Cylindrotheca closterium</name>
    <dbReference type="NCBI Taxonomy" id="2856"/>
    <lineage>
        <taxon>Eukaryota</taxon>
        <taxon>Sar</taxon>
        <taxon>Stramenopiles</taxon>
        <taxon>Ochrophyta</taxon>
        <taxon>Bacillariophyta</taxon>
        <taxon>Bacillariophyceae</taxon>
        <taxon>Bacillariophycidae</taxon>
        <taxon>Bacillariales</taxon>
        <taxon>Bacillariaceae</taxon>
        <taxon>Cylindrotheca</taxon>
    </lineage>
</organism>
<feature type="signal peptide" evidence="2">
    <location>
        <begin position="1"/>
        <end position="16"/>
    </location>
</feature>
<evidence type="ECO:0000256" key="1">
    <source>
        <dbReference type="SAM" id="MobiDB-lite"/>
    </source>
</evidence>